<sequence length="240" mass="28186">MEILEDIGLTKGEIKIYLALLELGETTAGPIKKKTKVQNSVAHLCLNSLIDKGLVNYVKKGRKKFYTATKPENILTFIEEKKRRIQEIIPTLIEKQKEQVKYNVSIFEGDKGFKSVQEDIIRELKSKDEFLVLGAPKEAQDRFEPYFKDFHKRRIEKKLRLRIIYKRDAKEYVPARNKLKYTQAKYLNEKLLAPMWTTVYKDKAILFVTGDIFLSIVIENKTIADNFREFFELVWKISKS</sequence>
<dbReference type="InterPro" id="IPR036390">
    <property type="entry name" value="WH_DNA-bd_sf"/>
</dbReference>
<dbReference type="InterPro" id="IPR036388">
    <property type="entry name" value="WH-like_DNA-bd_sf"/>
</dbReference>
<dbReference type="Pfam" id="PF01978">
    <property type="entry name" value="TrmB"/>
    <property type="match status" value="1"/>
</dbReference>
<name>A0A1G2HTE6_9BACT</name>
<protein>
    <recommendedName>
        <fullName evidence="1">Transcription regulator TrmB N-terminal domain-containing protein</fullName>
    </recommendedName>
</protein>
<dbReference type="InterPro" id="IPR002831">
    <property type="entry name" value="Tscrpt_reg_TrmB_N"/>
</dbReference>
<dbReference type="Proteomes" id="UP000178774">
    <property type="component" value="Unassembled WGS sequence"/>
</dbReference>
<comment type="caution">
    <text evidence="2">The sequence shown here is derived from an EMBL/GenBank/DDBJ whole genome shotgun (WGS) entry which is preliminary data.</text>
</comment>
<dbReference type="EMBL" id="MHOP01000015">
    <property type="protein sequence ID" value="OGZ65757.1"/>
    <property type="molecule type" value="Genomic_DNA"/>
</dbReference>
<proteinExistence type="predicted"/>
<dbReference type="InterPro" id="IPR051797">
    <property type="entry name" value="TrmB-like"/>
</dbReference>
<evidence type="ECO:0000259" key="1">
    <source>
        <dbReference type="Pfam" id="PF01978"/>
    </source>
</evidence>
<dbReference type="SUPFAM" id="SSF46785">
    <property type="entry name" value="Winged helix' DNA-binding domain"/>
    <property type="match status" value="1"/>
</dbReference>
<reference evidence="2 3" key="1">
    <citation type="journal article" date="2016" name="Nat. Commun.">
        <title>Thousands of microbial genomes shed light on interconnected biogeochemical processes in an aquifer system.</title>
        <authorList>
            <person name="Anantharaman K."/>
            <person name="Brown C.T."/>
            <person name="Hug L.A."/>
            <person name="Sharon I."/>
            <person name="Castelle C.J."/>
            <person name="Probst A.J."/>
            <person name="Thomas B.C."/>
            <person name="Singh A."/>
            <person name="Wilkins M.J."/>
            <person name="Karaoz U."/>
            <person name="Brodie E.L."/>
            <person name="Williams K.H."/>
            <person name="Hubbard S.S."/>
            <person name="Banfield J.F."/>
        </authorList>
    </citation>
    <scope>NUCLEOTIDE SEQUENCE [LARGE SCALE GENOMIC DNA]</scope>
</reference>
<gene>
    <name evidence="2" type="ORF">A2822_04420</name>
</gene>
<organism evidence="2 3">
    <name type="scientific">Candidatus Staskawiczbacteria bacterium RIFCSPHIGHO2_01_FULL_41_41</name>
    <dbReference type="NCBI Taxonomy" id="1802203"/>
    <lineage>
        <taxon>Bacteria</taxon>
        <taxon>Candidatus Staskawicziibacteriota</taxon>
    </lineage>
</organism>
<evidence type="ECO:0000313" key="3">
    <source>
        <dbReference type="Proteomes" id="UP000178774"/>
    </source>
</evidence>
<dbReference type="PANTHER" id="PTHR34293">
    <property type="entry name" value="HTH-TYPE TRANSCRIPTIONAL REGULATOR TRMBL2"/>
    <property type="match status" value="1"/>
</dbReference>
<feature type="domain" description="Transcription regulator TrmB N-terminal" evidence="1">
    <location>
        <begin position="4"/>
        <end position="72"/>
    </location>
</feature>
<dbReference type="AlphaFoldDB" id="A0A1G2HTE6"/>
<dbReference type="Gene3D" id="1.10.10.10">
    <property type="entry name" value="Winged helix-like DNA-binding domain superfamily/Winged helix DNA-binding domain"/>
    <property type="match status" value="1"/>
</dbReference>
<dbReference type="InterPro" id="IPR011991">
    <property type="entry name" value="ArsR-like_HTH"/>
</dbReference>
<dbReference type="CDD" id="cd00090">
    <property type="entry name" value="HTH_ARSR"/>
    <property type="match status" value="1"/>
</dbReference>
<dbReference type="PANTHER" id="PTHR34293:SF1">
    <property type="entry name" value="HTH-TYPE TRANSCRIPTIONAL REGULATOR TRMBL2"/>
    <property type="match status" value="1"/>
</dbReference>
<evidence type="ECO:0000313" key="2">
    <source>
        <dbReference type="EMBL" id="OGZ65757.1"/>
    </source>
</evidence>
<accession>A0A1G2HTE6</accession>